<dbReference type="InterPro" id="IPR050452">
    <property type="entry name" value="Metacaspase"/>
</dbReference>
<dbReference type="Proteomes" id="UP000242287">
    <property type="component" value="Unassembled WGS sequence"/>
</dbReference>
<dbReference type="GO" id="GO:0004197">
    <property type="term" value="F:cysteine-type endopeptidase activity"/>
    <property type="evidence" value="ECO:0007669"/>
    <property type="project" value="InterPro"/>
</dbReference>
<keyword evidence="4" id="KW-1185">Reference proteome</keyword>
<sequence>MATRVFAVIIGIDVYKSGSIWNLHSCVDDAKKVRQWLVNDLGVPKSNTRLLLDSEATRANIEDCIMNHLVNNPSIGHGDAIIIYFAGHGSHIPAPPDWFQNDPAGYTDILCTYDHDTRNSTGRAVGICDRSMHALLRQLSETKGDNITLILDCCFSPPRSRANVRDRRNIRWTPTLKATPDDLYRGLWPGARGMPYHRGSGFCELQPKTHTLLAACEQDGKATEGKDGGKFTNAFLDVASNFALHRASYKQFYDYICRMIIEEQHPICLGVSKDRIVFDAVPFTPDGQFVPVGLDDALKLRVEAGAIHGIALGSEFSVHLHNYRGSKNPSIASITITEVHPTWCFGNARNTKGLMPDACWARLSRWNNPGLFRVRLKSTWTSFCRFWKLRRRLPTQLGLGTPTPAGINVIRVTEASQADISLKVGRNDFTVQSHDQIISGESKRTIKIRKKHGLEVIDDAARFHMHLHRENSKRPLQDMVKLELYSLNPLTWYQTDENLLENGKATIHCDQSAIFTAVIRNHSDRDLWPYLVFMDPNCYGITILYHPDPTLPSAPLPKQGSLHVGSGKPGSEALSFALSDRDLESGFLKLFLTTAPVPMNMIEQGPSSEWMHSVEYLEAFSQPSFSMNEIWDTSLACLAFVKEEK</sequence>
<dbReference type="OrthoDB" id="3223806at2759"/>
<evidence type="ECO:0000313" key="4">
    <source>
        <dbReference type="Proteomes" id="UP000242287"/>
    </source>
</evidence>
<evidence type="ECO:0000256" key="1">
    <source>
        <dbReference type="ARBA" id="ARBA00009005"/>
    </source>
</evidence>
<dbReference type="GO" id="GO:0006508">
    <property type="term" value="P:proteolysis"/>
    <property type="evidence" value="ECO:0007669"/>
    <property type="project" value="InterPro"/>
</dbReference>
<feature type="domain" description="Peptidase C14 caspase" evidence="2">
    <location>
        <begin position="6"/>
        <end position="261"/>
    </location>
</feature>
<evidence type="ECO:0000259" key="2">
    <source>
        <dbReference type="Pfam" id="PF00656"/>
    </source>
</evidence>
<dbReference type="EMBL" id="KZ301972">
    <property type="protein sequence ID" value="PFH53759.1"/>
    <property type="molecule type" value="Genomic_DNA"/>
</dbReference>
<dbReference type="Gene3D" id="3.40.50.1460">
    <property type="match status" value="1"/>
</dbReference>
<dbReference type="Pfam" id="PF00656">
    <property type="entry name" value="Peptidase_C14"/>
    <property type="match status" value="1"/>
</dbReference>
<reference evidence="3 4" key="1">
    <citation type="submission" date="2014-02" db="EMBL/GenBank/DDBJ databases">
        <title>Transposable element dynamics among asymbiotic and ectomycorrhizal Amanita fungi.</title>
        <authorList>
            <consortium name="DOE Joint Genome Institute"/>
            <person name="Hess J."/>
            <person name="Skrede I."/>
            <person name="Wolfe B."/>
            <person name="LaButti K."/>
            <person name="Ohm R.A."/>
            <person name="Grigoriev I.V."/>
            <person name="Pringle A."/>
        </authorList>
    </citation>
    <scope>NUCLEOTIDE SEQUENCE [LARGE SCALE GENOMIC DNA]</scope>
    <source>
        <strain evidence="3 4">SKay4041</strain>
    </source>
</reference>
<dbReference type="GO" id="GO:0005737">
    <property type="term" value="C:cytoplasm"/>
    <property type="evidence" value="ECO:0007669"/>
    <property type="project" value="TreeGrafter"/>
</dbReference>
<protein>
    <recommendedName>
        <fullName evidence="2">Peptidase C14 caspase domain-containing protein</fullName>
    </recommendedName>
</protein>
<evidence type="ECO:0000313" key="3">
    <source>
        <dbReference type="EMBL" id="PFH53759.1"/>
    </source>
</evidence>
<gene>
    <name evidence="3" type="ORF">AMATHDRAFT_170995</name>
</gene>
<dbReference type="PANTHER" id="PTHR48104:SF30">
    <property type="entry name" value="METACASPASE-1"/>
    <property type="match status" value="1"/>
</dbReference>
<organism evidence="3 4">
    <name type="scientific">Amanita thiersii Skay4041</name>
    <dbReference type="NCBI Taxonomy" id="703135"/>
    <lineage>
        <taxon>Eukaryota</taxon>
        <taxon>Fungi</taxon>
        <taxon>Dikarya</taxon>
        <taxon>Basidiomycota</taxon>
        <taxon>Agaricomycotina</taxon>
        <taxon>Agaricomycetes</taxon>
        <taxon>Agaricomycetidae</taxon>
        <taxon>Agaricales</taxon>
        <taxon>Pluteineae</taxon>
        <taxon>Amanitaceae</taxon>
        <taxon>Amanita</taxon>
    </lineage>
</organism>
<comment type="similarity">
    <text evidence="1">Belongs to the peptidase C14B family.</text>
</comment>
<name>A0A2A9NT80_9AGAR</name>
<accession>A0A2A9NT80</accession>
<dbReference type="AlphaFoldDB" id="A0A2A9NT80"/>
<proteinExistence type="inferred from homology"/>
<dbReference type="PANTHER" id="PTHR48104">
    <property type="entry name" value="METACASPASE-4"/>
    <property type="match status" value="1"/>
</dbReference>
<dbReference type="InterPro" id="IPR011600">
    <property type="entry name" value="Pept_C14_caspase"/>
</dbReference>